<reference evidence="1" key="1">
    <citation type="submission" date="2021-05" db="EMBL/GenBank/DDBJ databases">
        <authorList>
            <person name="Pan Q."/>
            <person name="Jouanno E."/>
            <person name="Zahm M."/>
            <person name="Klopp C."/>
            <person name="Cabau C."/>
            <person name="Louis A."/>
            <person name="Berthelot C."/>
            <person name="Parey E."/>
            <person name="Roest Crollius H."/>
            <person name="Montfort J."/>
            <person name="Robinson-Rechavi M."/>
            <person name="Bouchez O."/>
            <person name="Lampietro C."/>
            <person name="Lopez Roques C."/>
            <person name="Donnadieu C."/>
            <person name="Postlethwait J."/>
            <person name="Bobe J."/>
            <person name="Dillon D."/>
            <person name="Chandos A."/>
            <person name="von Hippel F."/>
            <person name="Guiguen Y."/>
        </authorList>
    </citation>
    <scope>NUCLEOTIDE SEQUENCE</scope>
    <source>
        <strain evidence="1">YG-Jan2019</strain>
    </source>
</reference>
<accession>A0ACC2HDW1</accession>
<protein>
    <submittedName>
        <fullName evidence="1">Uncharacterized protein</fullName>
    </submittedName>
</protein>
<sequence length="305" mass="34442">MHCGAGLSKMTSLFAAKVQRAKDMKEEDKAYRYNGVLYSALLCPEEHLKAVKILEGRADDVVLVAYPKCGFNWVASVLRKIIVAATGEKGSSKYHPLIEFSEPELHELINQAPAPRLLGTHLHPDNIPASFNTKKAKMLVVFRNPKDTVVSYYHFSNNNPLLPTAESWDRFFSDFMSGEVLWGSYFDHALGWEKRMDDPNVMIVTFEELKQDLTGGVRRVSEFFGFSLSEAQVLGITEESNFKAMKENSKETHGQMGNVFFRKGEVGDWKNHFSPAQSQEMDAAFEKHLAGTKLGAKLKYDLYCK</sequence>
<organism evidence="1 2">
    <name type="scientific">Dallia pectoralis</name>
    <name type="common">Alaska blackfish</name>
    <dbReference type="NCBI Taxonomy" id="75939"/>
    <lineage>
        <taxon>Eukaryota</taxon>
        <taxon>Metazoa</taxon>
        <taxon>Chordata</taxon>
        <taxon>Craniata</taxon>
        <taxon>Vertebrata</taxon>
        <taxon>Euteleostomi</taxon>
        <taxon>Actinopterygii</taxon>
        <taxon>Neopterygii</taxon>
        <taxon>Teleostei</taxon>
        <taxon>Protacanthopterygii</taxon>
        <taxon>Esociformes</taxon>
        <taxon>Umbridae</taxon>
        <taxon>Dallia</taxon>
    </lineage>
</organism>
<dbReference type="EMBL" id="CM055730">
    <property type="protein sequence ID" value="KAJ8013870.1"/>
    <property type="molecule type" value="Genomic_DNA"/>
</dbReference>
<keyword evidence="2" id="KW-1185">Reference proteome</keyword>
<proteinExistence type="predicted"/>
<gene>
    <name evidence="1" type="ORF">DPEC_G00034290</name>
</gene>
<name>A0ACC2HDW1_DALPE</name>
<evidence type="ECO:0000313" key="2">
    <source>
        <dbReference type="Proteomes" id="UP001157502"/>
    </source>
</evidence>
<comment type="caution">
    <text evidence="1">The sequence shown here is derived from an EMBL/GenBank/DDBJ whole genome shotgun (WGS) entry which is preliminary data.</text>
</comment>
<dbReference type="Proteomes" id="UP001157502">
    <property type="component" value="Chromosome 3"/>
</dbReference>
<evidence type="ECO:0000313" key="1">
    <source>
        <dbReference type="EMBL" id="KAJ8013870.1"/>
    </source>
</evidence>